<feature type="domain" description="PAS" evidence="12">
    <location>
        <begin position="131"/>
        <end position="201"/>
    </location>
</feature>
<dbReference type="Pfam" id="PF00512">
    <property type="entry name" value="HisKA"/>
    <property type="match status" value="1"/>
</dbReference>
<dbReference type="Proteomes" id="UP001165422">
    <property type="component" value="Unassembled WGS sequence"/>
</dbReference>
<name>A0ABS8N2D9_9CLOT</name>
<keyword evidence="6" id="KW-0902">Two-component regulatory system</keyword>
<feature type="coiled-coil region" evidence="9">
    <location>
        <begin position="241"/>
        <end position="309"/>
    </location>
</feature>
<dbReference type="SMART" id="SM00388">
    <property type="entry name" value="HisKA"/>
    <property type="match status" value="1"/>
</dbReference>
<evidence type="ECO:0000256" key="3">
    <source>
        <dbReference type="ARBA" id="ARBA00018672"/>
    </source>
</evidence>
<dbReference type="Gene3D" id="1.10.287.130">
    <property type="match status" value="1"/>
</dbReference>
<accession>A0ABS8N2D9</accession>
<dbReference type="SMART" id="SM00086">
    <property type="entry name" value="PAC"/>
    <property type="match status" value="2"/>
</dbReference>
<dbReference type="NCBIfam" id="TIGR00229">
    <property type="entry name" value="sensory_box"/>
    <property type="match status" value="2"/>
</dbReference>
<dbReference type="Gene3D" id="3.30.450.20">
    <property type="entry name" value="PAS domain"/>
    <property type="match status" value="2"/>
</dbReference>
<evidence type="ECO:0000259" key="13">
    <source>
        <dbReference type="PROSITE" id="PS50113"/>
    </source>
</evidence>
<proteinExistence type="predicted"/>
<feature type="domain" description="PAS" evidence="12">
    <location>
        <begin position="21"/>
        <end position="57"/>
    </location>
</feature>
<dbReference type="InterPro" id="IPR001610">
    <property type="entry name" value="PAC"/>
</dbReference>
<dbReference type="PROSITE" id="PS50112">
    <property type="entry name" value="PAS"/>
    <property type="match status" value="2"/>
</dbReference>
<dbReference type="Gene3D" id="3.30.565.10">
    <property type="entry name" value="Histidine kinase-like ATPase, C-terminal domain"/>
    <property type="match status" value="1"/>
</dbReference>
<dbReference type="InterPro" id="IPR035965">
    <property type="entry name" value="PAS-like_dom_sf"/>
</dbReference>
<dbReference type="CDD" id="cd16922">
    <property type="entry name" value="HATPase_EvgS-ArcB-TorS-like"/>
    <property type="match status" value="1"/>
</dbReference>
<dbReference type="InterPro" id="IPR000014">
    <property type="entry name" value="PAS"/>
</dbReference>
<evidence type="ECO:0000256" key="7">
    <source>
        <dbReference type="ARBA" id="ARBA00024867"/>
    </source>
</evidence>
<dbReference type="InterPro" id="IPR005467">
    <property type="entry name" value="His_kinase_dom"/>
</dbReference>
<feature type="domain" description="Histidine kinase" evidence="10">
    <location>
        <begin position="309"/>
        <end position="530"/>
    </location>
</feature>
<keyword evidence="4 8" id="KW-0597">Phosphoprotein</keyword>
<dbReference type="RefSeq" id="WP_229980872.1">
    <property type="nucleotide sequence ID" value="NZ_JAJJPB010000002.1"/>
</dbReference>
<dbReference type="SUPFAM" id="SSF47384">
    <property type="entry name" value="Homodimeric domain of signal transducing histidine kinase"/>
    <property type="match status" value="1"/>
</dbReference>
<dbReference type="InterPro" id="IPR001789">
    <property type="entry name" value="Sig_transdc_resp-reg_receiver"/>
</dbReference>
<protein>
    <recommendedName>
        <fullName evidence="3">Stage 0 sporulation protein A homolog</fullName>
        <ecNumber evidence="2">2.7.13.3</ecNumber>
    </recommendedName>
</protein>
<dbReference type="Pfam" id="PF02518">
    <property type="entry name" value="HATPase_c"/>
    <property type="match status" value="1"/>
</dbReference>
<dbReference type="InterPro" id="IPR036890">
    <property type="entry name" value="HATPase_C_sf"/>
</dbReference>
<dbReference type="SUPFAM" id="SSF55785">
    <property type="entry name" value="PYP-like sensor domain (PAS domain)"/>
    <property type="match status" value="2"/>
</dbReference>
<evidence type="ECO:0000259" key="12">
    <source>
        <dbReference type="PROSITE" id="PS50112"/>
    </source>
</evidence>
<gene>
    <name evidence="14" type="ORF">LN736_03605</name>
</gene>
<evidence type="ECO:0000259" key="11">
    <source>
        <dbReference type="PROSITE" id="PS50110"/>
    </source>
</evidence>
<reference evidence="14" key="1">
    <citation type="submission" date="2021-11" db="EMBL/GenBank/DDBJ databases">
        <authorList>
            <person name="Qingchun L."/>
            <person name="Dong Z."/>
            <person name="Zongwei Q."/>
            <person name="Jia Z."/>
            <person name="Duotao L."/>
        </authorList>
    </citation>
    <scope>NUCLEOTIDE SEQUENCE</scope>
    <source>
        <strain evidence="14">WLY-B-L2</strain>
    </source>
</reference>
<dbReference type="InterPro" id="IPR003594">
    <property type="entry name" value="HATPase_dom"/>
</dbReference>
<evidence type="ECO:0000313" key="14">
    <source>
        <dbReference type="EMBL" id="MCC9293953.1"/>
    </source>
</evidence>
<evidence type="ECO:0000256" key="2">
    <source>
        <dbReference type="ARBA" id="ARBA00012438"/>
    </source>
</evidence>
<dbReference type="CDD" id="cd17546">
    <property type="entry name" value="REC_hyHK_CKI1_RcsC-like"/>
    <property type="match status" value="1"/>
</dbReference>
<evidence type="ECO:0000256" key="1">
    <source>
        <dbReference type="ARBA" id="ARBA00000085"/>
    </source>
</evidence>
<dbReference type="InterPro" id="IPR000700">
    <property type="entry name" value="PAS-assoc_C"/>
</dbReference>
<comment type="catalytic activity">
    <reaction evidence="1">
        <text>ATP + protein L-histidine = ADP + protein N-phospho-L-histidine.</text>
        <dbReference type="EC" id="2.7.13.3"/>
    </reaction>
</comment>
<dbReference type="EC" id="2.7.13.3" evidence="2"/>
<keyword evidence="5" id="KW-0808">Transferase</keyword>
<evidence type="ECO:0000313" key="15">
    <source>
        <dbReference type="Proteomes" id="UP001165422"/>
    </source>
</evidence>
<evidence type="ECO:0000256" key="6">
    <source>
        <dbReference type="ARBA" id="ARBA00023012"/>
    </source>
</evidence>
<dbReference type="InterPro" id="IPR011006">
    <property type="entry name" value="CheY-like_superfamily"/>
</dbReference>
<evidence type="ECO:0000259" key="10">
    <source>
        <dbReference type="PROSITE" id="PS50109"/>
    </source>
</evidence>
<dbReference type="SUPFAM" id="SSF55874">
    <property type="entry name" value="ATPase domain of HSP90 chaperone/DNA topoisomerase II/histidine kinase"/>
    <property type="match status" value="1"/>
</dbReference>
<dbReference type="SMART" id="SM00091">
    <property type="entry name" value="PAS"/>
    <property type="match status" value="2"/>
</dbReference>
<evidence type="ECO:0000256" key="8">
    <source>
        <dbReference type="PROSITE-ProRule" id="PRU00169"/>
    </source>
</evidence>
<sequence length="676" mass="76885">MIDPASNKNIQNNFIIDKDTLENSKNSVLVVNLKGKILYANKNAVECYGYSMEELLSMKISDLGSSNESFHMDQQFERSEGKKINFQTLHHTKNGSNFPVEVSYIKIKYNSEILFLTVIKDITVRVKKEDTLRRLASIIENSEDAILTKDLKGIVTSWNKGAQNLYGYSKEEIIGKSISTIIPDESKEDIVSILDKVKNNIRINHYETVRMRKNGTKLPISISVSPIYNEDNKVIGASTIARDITKKIKSEQELKNKYEELSSIYEELAATEEELRTNYKELSKAKQQAEKAKIEAENANRAKSQFLANMSHEIRTPLNGIIGAIELLGLMNINEDEESYIEILKNSSKHLLGIVNNILDISQIESGNIDLCIKVFNFKNMIDVFVREVSFACEKKNIGFTYYMDSLIPYKMAGDELKLRQVLINLFNNSLKFTQSGRITFKIKLLSQINEKIILEFSIKDTGIGIKDEFKKEIFKKFSQQGISYSKDYSGTGLGLSISKELVKIMNGDIWFESTENLGSTFYFTSEFFLDFSESSNNSSSNFDENRKSSSKNMDKTILIVEDNDINMQIVRNMIKNLKYSYQCAYTGKQALKLLKNTSVDLILMDIQMPELNGLEATKIIRKNEIHTGNHVPIVAMTAYGMLGDREMCIGSGMDDYISKPFPLEKLKITIKKFLG</sequence>
<organism evidence="14 15">
    <name type="scientific">Clostridium aromativorans</name>
    <dbReference type="NCBI Taxonomy" id="2836848"/>
    <lineage>
        <taxon>Bacteria</taxon>
        <taxon>Bacillati</taxon>
        <taxon>Bacillota</taxon>
        <taxon>Clostridia</taxon>
        <taxon>Eubacteriales</taxon>
        <taxon>Clostridiaceae</taxon>
        <taxon>Clostridium</taxon>
    </lineage>
</organism>
<keyword evidence="9" id="KW-0175">Coiled coil</keyword>
<keyword evidence="15" id="KW-1185">Reference proteome</keyword>
<dbReference type="SMART" id="SM00448">
    <property type="entry name" value="REC"/>
    <property type="match status" value="1"/>
</dbReference>
<dbReference type="PANTHER" id="PTHR45339:SF5">
    <property type="entry name" value="HISTIDINE KINASE"/>
    <property type="match status" value="1"/>
</dbReference>
<dbReference type="SMART" id="SM00387">
    <property type="entry name" value="HATPase_c"/>
    <property type="match status" value="1"/>
</dbReference>
<feature type="modified residue" description="4-aspartylphosphate" evidence="8">
    <location>
        <position position="606"/>
    </location>
</feature>
<dbReference type="InterPro" id="IPR003661">
    <property type="entry name" value="HisK_dim/P_dom"/>
</dbReference>
<dbReference type="Gene3D" id="3.40.50.2300">
    <property type="match status" value="1"/>
</dbReference>
<dbReference type="Pfam" id="PF00072">
    <property type="entry name" value="Response_reg"/>
    <property type="match status" value="1"/>
</dbReference>
<dbReference type="CDD" id="cd00082">
    <property type="entry name" value="HisKA"/>
    <property type="match status" value="1"/>
</dbReference>
<dbReference type="CDD" id="cd00130">
    <property type="entry name" value="PAS"/>
    <property type="match status" value="2"/>
</dbReference>
<dbReference type="PRINTS" id="PR00344">
    <property type="entry name" value="BCTRLSENSOR"/>
</dbReference>
<dbReference type="InterPro" id="IPR036097">
    <property type="entry name" value="HisK_dim/P_sf"/>
</dbReference>
<dbReference type="PROSITE" id="PS50113">
    <property type="entry name" value="PAC"/>
    <property type="match status" value="1"/>
</dbReference>
<dbReference type="InterPro" id="IPR004358">
    <property type="entry name" value="Sig_transdc_His_kin-like_C"/>
</dbReference>
<evidence type="ECO:0000256" key="5">
    <source>
        <dbReference type="ARBA" id="ARBA00022777"/>
    </source>
</evidence>
<evidence type="ECO:0000256" key="4">
    <source>
        <dbReference type="ARBA" id="ARBA00022553"/>
    </source>
</evidence>
<comment type="caution">
    <text evidence="14">The sequence shown here is derived from an EMBL/GenBank/DDBJ whole genome shotgun (WGS) entry which is preliminary data.</text>
</comment>
<feature type="domain" description="PAC" evidence="13">
    <location>
        <begin position="204"/>
        <end position="256"/>
    </location>
</feature>
<feature type="domain" description="Response regulatory" evidence="11">
    <location>
        <begin position="557"/>
        <end position="675"/>
    </location>
</feature>
<dbReference type="EMBL" id="JAJJPB010000002">
    <property type="protein sequence ID" value="MCC9293953.1"/>
    <property type="molecule type" value="Genomic_DNA"/>
</dbReference>
<dbReference type="SUPFAM" id="SSF52172">
    <property type="entry name" value="CheY-like"/>
    <property type="match status" value="1"/>
</dbReference>
<dbReference type="PROSITE" id="PS50109">
    <property type="entry name" value="HIS_KIN"/>
    <property type="match status" value="1"/>
</dbReference>
<comment type="function">
    <text evidence="7">May play the central regulatory role in sporulation. It may be an element of the effector pathway responsible for the activation of sporulation genes in response to nutritional stress. Spo0A may act in concert with spo0H (a sigma factor) to control the expression of some genes that are critical to the sporulation process.</text>
</comment>
<dbReference type="PANTHER" id="PTHR45339">
    <property type="entry name" value="HYBRID SIGNAL TRANSDUCTION HISTIDINE KINASE J"/>
    <property type="match status" value="1"/>
</dbReference>
<dbReference type="PROSITE" id="PS50110">
    <property type="entry name" value="RESPONSE_REGULATORY"/>
    <property type="match status" value="1"/>
</dbReference>
<evidence type="ECO:0000256" key="9">
    <source>
        <dbReference type="SAM" id="Coils"/>
    </source>
</evidence>
<keyword evidence="5" id="KW-0418">Kinase</keyword>
<dbReference type="Pfam" id="PF13426">
    <property type="entry name" value="PAS_9"/>
    <property type="match status" value="2"/>
</dbReference>